<name>A0A7T8HMP4_CALRO</name>
<evidence type="ECO:0008006" key="3">
    <source>
        <dbReference type="Google" id="ProtNLM"/>
    </source>
</evidence>
<dbReference type="EMBL" id="CP045892">
    <property type="protein sequence ID" value="QQP52730.1"/>
    <property type="molecule type" value="Genomic_DNA"/>
</dbReference>
<evidence type="ECO:0000313" key="1">
    <source>
        <dbReference type="EMBL" id="QQP52730.1"/>
    </source>
</evidence>
<feature type="non-terminal residue" evidence="1">
    <location>
        <position position="78"/>
    </location>
</feature>
<dbReference type="Gene3D" id="3.30.710.10">
    <property type="entry name" value="Potassium Channel Kv1.1, Chain A"/>
    <property type="match status" value="1"/>
</dbReference>
<protein>
    <recommendedName>
        <fullName evidence="3">BTB domain-containing protein</fullName>
    </recommendedName>
</protein>
<evidence type="ECO:0000313" key="2">
    <source>
        <dbReference type="Proteomes" id="UP000595437"/>
    </source>
</evidence>
<organism evidence="1 2">
    <name type="scientific">Caligus rogercresseyi</name>
    <name type="common">Sea louse</name>
    <dbReference type="NCBI Taxonomy" id="217165"/>
    <lineage>
        <taxon>Eukaryota</taxon>
        <taxon>Metazoa</taxon>
        <taxon>Ecdysozoa</taxon>
        <taxon>Arthropoda</taxon>
        <taxon>Crustacea</taxon>
        <taxon>Multicrustacea</taxon>
        <taxon>Hexanauplia</taxon>
        <taxon>Copepoda</taxon>
        <taxon>Siphonostomatoida</taxon>
        <taxon>Caligidae</taxon>
        <taxon>Caligus</taxon>
    </lineage>
</organism>
<dbReference type="OrthoDB" id="684045at2759"/>
<proteinExistence type="predicted"/>
<gene>
    <name evidence="1" type="ORF">FKW44_004968</name>
</gene>
<accession>A0A7T8HMP4</accession>
<dbReference type="AlphaFoldDB" id="A0A7T8HMP4"/>
<dbReference type="Proteomes" id="UP000595437">
    <property type="component" value="Chromosome 3"/>
</dbReference>
<dbReference type="InterPro" id="IPR011333">
    <property type="entry name" value="SKP1/BTB/POZ_sf"/>
</dbReference>
<keyword evidence="2" id="KW-1185">Reference proteome</keyword>
<reference evidence="2" key="1">
    <citation type="submission" date="2021-01" db="EMBL/GenBank/DDBJ databases">
        <title>Caligus Genome Assembly.</title>
        <authorList>
            <person name="Gallardo-Escarate C."/>
        </authorList>
    </citation>
    <scope>NUCLEOTIDE SEQUENCE [LARGE SCALE GENOMIC DNA]</scope>
</reference>
<sequence>GLISPPPADKNSLAASIGKLWPPQDDADIEFLIEPGEEESGLPVSLKVHGLIISSRCEWFRRALGSGMKESIEKYNNL</sequence>
<feature type="non-terminal residue" evidence="1">
    <location>
        <position position="1"/>
    </location>
</feature>